<evidence type="ECO:0000256" key="1">
    <source>
        <dbReference type="ARBA" id="ARBA00004123"/>
    </source>
</evidence>
<evidence type="ECO:0000256" key="4">
    <source>
        <dbReference type="ARBA" id="ARBA00022790"/>
    </source>
</evidence>
<evidence type="ECO:0000256" key="3">
    <source>
        <dbReference type="ARBA" id="ARBA00022490"/>
    </source>
</evidence>
<accession>A0A6C1DU73</accession>
<feature type="region of interest" description="Disordered" evidence="6">
    <location>
        <begin position="417"/>
        <end position="439"/>
    </location>
</feature>
<sequence>MFHGAKGPLLIERIGHLLSINYGEKEERKRWAMQGISYLQEVQCTSTPYLEILVEESGLRPVSLLNSQLVGKPHFSLLGGFDENIARDIISHNFQNAIFQMESEEVPLTKRYQHLEKITQISLLCKNFKGIEEIEYNVKNIIQGRKNFDMLNSMEKDRISHEVVQDDSFSLLRIQMLLCVSYFLQERYFDCCTKFFTMMTSEPLTLKVLSEHLDCMNFISKEEFIMMVNISVLISIPLDNYDDFIYLSDLKQFFQMTPLLVNCLELLINTNFNKFFKIWHGEINKICMESLFLEPSWSSSAAVIMRCKIYFFYLRISKKLQFSYLSSTLGIDLEDIKEELTKLIISGQLNFEIDGDVIHFEDSSILQSIVNEISRNGTMINEVIDKLKNENTDLKDIIQGNSLMYSGGNNTATIINNESSDDMDIDEVNDRSDISDSEGGLFEC</sequence>
<dbReference type="PROSITE" id="PS50250">
    <property type="entry name" value="PCI"/>
    <property type="match status" value="1"/>
</dbReference>
<evidence type="ECO:0000256" key="2">
    <source>
        <dbReference type="ARBA" id="ARBA00004496"/>
    </source>
</evidence>
<keyword evidence="5" id="KW-0539">Nucleus</keyword>
<evidence type="ECO:0000256" key="5">
    <source>
        <dbReference type="ARBA" id="ARBA00023242"/>
    </source>
</evidence>
<evidence type="ECO:0000256" key="6">
    <source>
        <dbReference type="SAM" id="MobiDB-lite"/>
    </source>
</evidence>
<dbReference type="InterPro" id="IPR019585">
    <property type="entry name" value="Rpn7/CSN1"/>
</dbReference>
<dbReference type="GO" id="GO:0005737">
    <property type="term" value="C:cytoplasm"/>
    <property type="evidence" value="ECO:0007669"/>
    <property type="project" value="UniProtKB-SubCell"/>
</dbReference>
<dbReference type="AlphaFoldDB" id="A0A6C1DU73"/>
<reference evidence="8 9" key="1">
    <citation type="journal article" date="2019" name="BMC Genomics">
        <title>Chromosome level assembly and comparative genome analysis confirm lager-brewing yeasts originated from a single hybridization.</title>
        <authorList>
            <person name="Salazar A.N."/>
            <person name="Gorter de Vries A.R."/>
            <person name="van den Broek M."/>
            <person name="Brouwers N."/>
            <person name="de la Torre Cortes P."/>
            <person name="Kuijpers N.G.A."/>
            <person name="Daran J.G."/>
            <person name="Abeel T."/>
        </authorList>
    </citation>
    <scope>NUCLEOTIDE SEQUENCE [LARGE SCALE GENOMIC DNA]</scope>
    <source>
        <strain evidence="8 9">CBS 1483</strain>
    </source>
</reference>
<evidence type="ECO:0000313" key="9">
    <source>
        <dbReference type="Proteomes" id="UP000501346"/>
    </source>
</evidence>
<feature type="domain" description="PCI" evidence="7">
    <location>
        <begin position="195"/>
        <end position="367"/>
    </location>
</feature>
<dbReference type="PANTHER" id="PTHR14145">
    <property type="entry name" value="26S PROTESOME SUBUNIT 6"/>
    <property type="match status" value="1"/>
</dbReference>
<dbReference type="Proteomes" id="UP000501346">
    <property type="component" value="Chromosome ScIX"/>
</dbReference>
<dbReference type="GO" id="GO:0008180">
    <property type="term" value="C:COP9 signalosome"/>
    <property type="evidence" value="ECO:0007669"/>
    <property type="project" value="UniProtKB-KW"/>
</dbReference>
<organism evidence="8 9">
    <name type="scientific">Saccharomyces pastorianus</name>
    <name type="common">Lager yeast</name>
    <name type="synonym">Saccharomyces cerevisiae x Saccharomyces eubayanus</name>
    <dbReference type="NCBI Taxonomy" id="27292"/>
    <lineage>
        <taxon>Eukaryota</taxon>
        <taxon>Fungi</taxon>
        <taxon>Dikarya</taxon>
        <taxon>Ascomycota</taxon>
        <taxon>Saccharomycotina</taxon>
        <taxon>Saccharomycetes</taxon>
        <taxon>Saccharomycetales</taxon>
        <taxon>Saccharomycetaceae</taxon>
        <taxon>Saccharomyces</taxon>
    </lineage>
</organism>
<name>A0A6C1DU73_SACPS</name>
<protein>
    <submittedName>
        <fullName evidence="8">COP9 signalosome complex subunit 11</fullName>
    </submittedName>
</protein>
<proteinExistence type="predicted"/>
<gene>
    <name evidence="8" type="primary">PCI8_1</name>
    <name evidence="8" type="ORF">GRS66_002469</name>
</gene>
<dbReference type="EMBL" id="CP048990">
    <property type="protein sequence ID" value="QID80160.1"/>
    <property type="molecule type" value="Genomic_DNA"/>
</dbReference>
<dbReference type="SMART" id="SM00088">
    <property type="entry name" value="PINT"/>
    <property type="match status" value="1"/>
</dbReference>
<keyword evidence="9" id="KW-1185">Reference proteome</keyword>
<keyword evidence="4" id="KW-0736">Signalosome</keyword>
<evidence type="ECO:0000313" key="8">
    <source>
        <dbReference type="EMBL" id="QID80160.1"/>
    </source>
</evidence>
<keyword evidence="3" id="KW-0963">Cytoplasm</keyword>
<comment type="subcellular location">
    <subcellularLocation>
        <location evidence="2">Cytoplasm</location>
    </subcellularLocation>
    <subcellularLocation>
        <location evidence="1">Nucleus</location>
    </subcellularLocation>
</comment>
<dbReference type="InterPro" id="IPR000717">
    <property type="entry name" value="PCI_dom"/>
</dbReference>
<dbReference type="PANTHER" id="PTHR14145:SF2">
    <property type="entry name" value="COP9 SIGNALOSOME COMPLEX SUBUNIT 1"/>
    <property type="match status" value="1"/>
</dbReference>
<evidence type="ECO:0000259" key="7">
    <source>
        <dbReference type="PROSITE" id="PS50250"/>
    </source>
</evidence>
<dbReference type="OrthoDB" id="4033625at2759"/>